<gene>
    <name evidence="2" type="ORF">ZT3D7_G9552</name>
</gene>
<name>A0A1X7S5A5_ZYMT9</name>
<feature type="compositionally biased region" description="Basic and acidic residues" evidence="1">
    <location>
        <begin position="255"/>
        <end position="270"/>
    </location>
</feature>
<organism evidence="2 3">
    <name type="scientific">Zymoseptoria tritici (strain ST99CH_3D7)</name>
    <dbReference type="NCBI Taxonomy" id="1276538"/>
    <lineage>
        <taxon>Eukaryota</taxon>
        <taxon>Fungi</taxon>
        <taxon>Dikarya</taxon>
        <taxon>Ascomycota</taxon>
        <taxon>Pezizomycotina</taxon>
        <taxon>Dothideomycetes</taxon>
        <taxon>Dothideomycetidae</taxon>
        <taxon>Mycosphaerellales</taxon>
        <taxon>Mycosphaerellaceae</taxon>
        <taxon>Zymoseptoria</taxon>
    </lineage>
</organism>
<sequence>MPRKPVTDRVPPKYVDKGKAMRSDKETTFLTAYEFNRNEFAFLAYLGFDNAAAEVLLPQYQEKWDRDFAEFCPSPTAFLADNPVTLYQTQARKEVIQGRRTKKTAIVTLTHDMMDTGQLEPLDSHKARDRVFAFLLWWLLHETERFDGLVSQEQEAEYRRFTTVHDFPYALPAFEDLQMEQHTKFPRPQWTHRQDVAPEDEALNRVGRALAFLPGWISCEAAFADCPINEGKHAGKWVPPWMQDIPTQQEGQDSVIDRADDGDSLDDRSTGNDTVNDEGATTTPSSGVKRTADDAGLPSGASYSELSPGQYGPCVDEDDEEHKPETTPRTEGGLMEELTGLAAALGPASKKLKLSNVLDQQGTRATTPDGLEEQRRQIAREGEEARQAIERPEIEAQLRAKLRRKHETVMAQMRREEYAKAEAKKAAWIADRSAKIEAEFLAEERAKMAGVLARIGT</sequence>
<proteinExistence type="predicted"/>
<evidence type="ECO:0000313" key="3">
    <source>
        <dbReference type="Proteomes" id="UP000215127"/>
    </source>
</evidence>
<evidence type="ECO:0000256" key="1">
    <source>
        <dbReference type="SAM" id="MobiDB-lite"/>
    </source>
</evidence>
<reference evidence="2 3" key="1">
    <citation type="submission" date="2016-06" db="EMBL/GenBank/DDBJ databases">
        <authorList>
            <person name="Kjaerup R.B."/>
            <person name="Dalgaard T.S."/>
            <person name="Juul-Madsen H.R."/>
        </authorList>
    </citation>
    <scope>NUCLEOTIDE SEQUENCE [LARGE SCALE GENOMIC DNA]</scope>
</reference>
<feature type="region of interest" description="Disordered" evidence="1">
    <location>
        <begin position="237"/>
        <end position="333"/>
    </location>
</feature>
<dbReference type="Proteomes" id="UP000215127">
    <property type="component" value="Chromosome 9"/>
</dbReference>
<accession>A0A1X7S5A5</accession>
<dbReference type="AlphaFoldDB" id="A0A1X7S5A5"/>
<evidence type="ECO:0000313" key="2">
    <source>
        <dbReference type="EMBL" id="SMQ54397.1"/>
    </source>
</evidence>
<keyword evidence="3" id="KW-1185">Reference proteome</keyword>
<protein>
    <submittedName>
        <fullName evidence="2">Uncharacterized protein</fullName>
    </submittedName>
</protein>
<feature type="compositionally biased region" description="Polar residues" evidence="1">
    <location>
        <begin position="271"/>
        <end position="288"/>
    </location>
</feature>
<dbReference type="EMBL" id="LT853700">
    <property type="protein sequence ID" value="SMQ54397.1"/>
    <property type="molecule type" value="Genomic_DNA"/>
</dbReference>